<evidence type="ECO:0000313" key="2">
    <source>
        <dbReference type="Proteomes" id="UP000182264"/>
    </source>
</evidence>
<evidence type="ECO:0000313" key="1">
    <source>
        <dbReference type="EMBL" id="APG24099.1"/>
    </source>
</evidence>
<organism evidence="1 2">
    <name type="scientific">Syntrophotalea acetylenica</name>
    <name type="common">Pelobacter acetylenicus</name>
    <dbReference type="NCBI Taxonomy" id="29542"/>
    <lineage>
        <taxon>Bacteria</taxon>
        <taxon>Pseudomonadati</taxon>
        <taxon>Thermodesulfobacteriota</taxon>
        <taxon>Desulfuromonadia</taxon>
        <taxon>Desulfuromonadales</taxon>
        <taxon>Syntrophotaleaceae</taxon>
        <taxon>Syntrophotalea</taxon>
    </lineage>
</organism>
<dbReference type="Proteomes" id="UP000182264">
    <property type="component" value="Chromosome"/>
</dbReference>
<dbReference type="AlphaFoldDB" id="A0A1L3GE45"/>
<accession>A0A1L3GE45</accession>
<proteinExistence type="predicted"/>
<keyword evidence="2" id="KW-1185">Reference proteome</keyword>
<gene>
    <name evidence="1" type="ORF">A7E75_02925</name>
</gene>
<sequence length="63" mass="7128">MQIAVLGLLGLLSIATTIIGFFVARTMAKVDANQTILFERQTALERQFFELLGEHRARHKGER</sequence>
<dbReference type="STRING" id="29542.A6070_11550"/>
<dbReference type="EMBL" id="CP015518">
    <property type="protein sequence ID" value="APG24099.1"/>
    <property type="molecule type" value="Genomic_DNA"/>
</dbReference>
<name>A0A1L3GE45_SYNAC</name>
<reference evidence="1 2" key="1">
    <citation type="journal article" date="2017" name="Genome Announc.">
        <title>Complete Genome Sequences of Two Acetylene-Fermenting Pelobacter acetylenicus Strains.</title>
        <authorList>
            <person name="Sutton J.M."/>
            <person name="Baesman S.M."/>
            <person name="Fierst J.L."/>
            <person name="Poret-Peterson A.T."/>
            <person name="Oremland R.S."/>
            <person name="Dunlap D.S."/>
            <person name="Akob D.M."/>
        </authorList>
    </citation>
    <scope>NUCLEOTIDE SEQUENCE [LARGE SCALE GENOMIC DNA]</scope>
    <source>
        <strain evidence="1 2">DSM 3247</strain>
    </source>
</reference>
<protein>
    <submittedName>
        <fullName evidence="1">Uncharacterized protein</fullName>
    </submittedName>
</protein>